<keyword evidence="6" id="KW-1185">Reference proteome</keyword>
<dbReference type="PaxDb" id="3827-XP_004488255.1"/>
<sequence length="133" mass="14795">MSWSGGDWMCGSCQHINFKKRDACQNCGYPKIGGPDPETYRYNWTLAGDWYCNGRNCGAHNYASRTSCYRCGALKSSYSCGFGGNMEASDCNYPPGWKTGDWICTRYGCGVHNYASRTECFKCKTPKTFGGSD</sequence>
<evidence type="ECO:0000313" key="6">
    <source>
        <dbReference type="Proteomes" id="UP000087171"/>
    </source>
</evidence>
<evidence type="ECO:0000256" key="2">
    <source>
        <dbReference type="ARBA" id="ARBA00022771"/>
    </source>
</evidence>
<dbReference type="RefSeq" id="XP_004488255.1">
    <property type="nucleotide sequence ID" value="XM_004488198.3"/>
</dbReference>
<dbReference type="GO" id="GO:0005737">
    <property type="term" value="C:cytoplasm"/>
    <property type="evidence" value="ECO:0007669"/>
    <property type="project" value="TreeGrafter"/>
</dbReference>
<dbReference type="AlphaFoldDB" id="A0A1S2XHQ6"/>
<evidence type="ECO:0000259" key="5">
    <source>
        <dbReference type="PROSITE" id="PS50199"/>
    </source>
</evidence>
<evidence type="ECO:0000313" key="7">
    <source>
        <dbReference type="RefSeq" id="XP_004488255.1"/>
    </source>
</evidence>
<dbReference type="Gene3D" id="4.10.1060.10">
    <property type="entry name" value="Zinc finger, RanBP2-type"/>
    <property type="match status" value="3"/>
</dbReference>
<reference evidence="7" key="2">
    <citation type="submission" date="2025-08" db="UniProtKB">
        <authorList>
            <consortium name="RefSeq"/>
        </authorList>
    </citation>
    <scope>IDENTIFICATION</scope>
    <source>
        <tissue evidence="7">Etiolated seedlings</tissue>
    </source>
</reference>
<dbReference type="eggNOG" id="KOG4198">
    <property type="taxonomic scope" value="Eukaryota"/>
</dbReference>
<proteinExistence type="predicted"/>
<evidence type="ECO:0000256" key="1">
    <source>
        <dbReference type="ARBA" id="ARBA00022723"/>
    </source>
</evidence>
<dbReference type="PROSITE" id="PS01358">
    <property type="entry name" value="ZF_RANBP2_1"/>
    <property type="match status" value="3"/>
</dbReference>
<dbReference type="GeneID" id="101498448"/>
<gene>
    <name evidence="7" type="primary">LOC101498448</name>
</gene>
<name>A0A1S2XHQ6_CICAR</name>
<dbReference type="PROSITE" id="PS50199">
    <property type="entry name" value="ZF_RANBP2_2"/>
    <property type="match status" value="3"/>
</dbReference>
<dbReference type="KEGG" id="cam:101498448"/>
<feature type="domain" description="RanBP2-type" evidence="5">
    <location>
        <begin position="4"/>
        <end position="33"/>
    </location>
</feature>
<keyword evidence="3" id="KW-0862">Zinc</keyword>
<evidence type="ECO:0000256" key="4">
    <source>
        <dbReference type="PROSITE-ProRule" id="PRU00322"/>
    </source>
</evidence>
<dbReference type="OrthoDB" id="448399at2759"/>
<keyword evidence="2 4" id="KW-0863">Zinc-finger</keyword>
<dbReference type="Pfam" id="PF00641">
    <property type="entry name" value="Zn_ribbon_RanBP"/>
    <property type="match status" value="2"/>
</dbReference>
<dbReference type="PANTHER" id="PTHR23111">
    <property type="entry name" value="ZINC FINGER PROTEIN"/>
    <property type="match status" value="1"/>
</dbReference>
<protein>
    <submittedName>
        <fullName evidence="7">Zinc finger Ran-binding domain-containing protein 2-like</fullName>
    </submittedName>
</protein>
<dbReference type="SMART" id="SM00547">
    <property type="entry name" value="ZnF_RBZ"/>
    <property type="match status" value="3"/>
</dbReference>
<evidence type="ECO:0000256" key="3">
    <source>
        <dbReference type="ARBA" id="ARBA00022833"/>
    </source>
</evidence>
<reference evidence="6" key="1">
    <citation type="journal article" date="2013" name="Nat. Biotechnol.">
        <title>Draft genome sequence of chickpea (Cicer arietinum) provides a resource for trait improvement.</title>
        <authorList>
            <person name="Varshney R.K."/>
            <person name="Song C."/>
            <person name="Saxena R.K."/>
            <person name="Azam S."/>
            <person name="Yu S."/>
            <person name="Sharpe A.G."/>
            <person name="Cannon S."/>
            <person name="Baek J."/>
            <person name="Rosen B.D."/>
            <person name="Tar'an B."/>
            <person name="Millan T."/>
            <person name="Zhang X."/>
            <person name="Ramsay L.D."/>
            <person name="Iwata A."/>
            <person name="Wang Y."/>
            <person name="Nelson W."/>
            <person name="Farmer A.D."/>
            <person name="Gaur P.M."/>
            <person name="Soderlund C."/>
            <person name="Penmetsa R.V."/>
            <person name="Xu C."/>
            <person name="Bharti A.K."/>
            <person name="He W."/>
            <person name="Winter P."/>
            <person name="Zhao S."/>
            <person name="Hane J.K."/>
            <person name="Carrasquilla-Garcia N."/>
            <person name="Condie J.A."/>
            <person name="Upadhyaya H.D."/>
            <person name="Luo M.C."/>
            <person name="Thudi M."/>
            <person name="Gowda C.L."/>
            <person name="Singh N.P."/>
            <person name="Lichtenzveig J."/>
            <person name="Gali K.K."/>
            <person name="Rubio J."/>
            <person name="Nadarajan N."/>
            <person name="Dolezel J."/>
            <person name="Bansal K.C."/>
            <person name="Xu X."/>
            <person name="Edwards D."/>
            <person name="Zhang G."/>
            <person name="Kahl G."/>
            <person name="Gil J."/>
            <person name="Singh K.B."/>
            <person name="Datta S.K."/>
            <person name="Jackson S.A."/>
            <person name="Wang J."/>
            <person name="Cook D.R."/>
        </authorList>
    </citation>
    <scope>NUCLEOTIDE SEQUENCE [LARGE SCALE GENOMIC DNA]</scope>
    <source>
        <strain evidence="6">cv. CDC Frontier</strain>
    </source>
</reference>
<feature type="domain" description="RanBP2-type" evidence="5">
    <location>
        <begin position="98"/>
        <end position="129"/>
    </location>
</feature>
<dbReference type="GO" id="GO:0008270">
    <property type="term" value="F:zinc ion binding"/>
    <property type="evidence" value="ECO:0007669"/>
    <property type="project" value="UniProtKB-KW"/>
</dbReference>
<dbReference type="Proteomes" id="UP000087171">
    <property type="component" value="Chromosome Ca1"/>
</dbReference>
<dbReference type="PANTHER" id="PTHR23111:SF95">
    <property type="entry name" value="RANBP2-TYPE DOMAIN-CONTAINING PROTEIN"/>
    <property type="match status" value="1"/>
</dbReference>
<dbReference type="InterPro" id="IPR001876">
    <property type="entry name" value="Znf_RanBP2"/>
</dbReference>
<keyword evidence="1" id="KW-0479">Metal-binding</keyword>
<dbReference type="InterPro" id="IPR036443">
    <property type="entry name" value="Znf_RanBP2_sf"/>
</dbReference>
<dbReference type="SUPFAM" id="SSF90209">
    <property type="entry name" value="Ran binding protein zinc finger-like"/>
    <property type="match status" value="3"/>
</dbReference>
<accession>A0A1S2XHQ6</accession>
<organism evidence="6 7">
    <name type="scientific">Cicer arietinum</name>
    <name type="common">Chickpea</name>
    <name type="synonym">Garbanzo</name>
    <dbReference type="NCBI Taxonomy" id="3827"/>
    <lineage>
        <taxon>Eukaryota</taxon>
        <taxon>Viridiplantae</taxon>
        <taxon>Streptophyta</taxon>
        <taxon>Embryophyta</taxon>
        <taxon>Tracheophyta</taxon>
        <taxon>Spermatophyta</taxon>
        <taxon>Magnoliopsida</taxon>
        <taxon>eudicotyledons</taxon>
        <taxon>Gunneridae</taxon>
        <taxon>Pentapetalae</taxon>
        <taxon>rosids</taxon>
        <taxon>fabids</taxon>
        <taxon>Fabales</taxon>
        <taxon>Fabaceae</taxon>
        <taxon>Papilionoideae</taxon>
        <taxon>50 kb inversion clade</taxon>
        <taxon>NPAAA clade</taxon>
        <taxon>Hologalegina</taxon>
        <taxon>IRL clade</taxon>
        <taxon>Cicereae</taxon>
        <taxon>Cicer</taxon>
    </lineage>
</organism>
<feature type="domain" description="RanBP2-type" evidence="5">
    <location>
        <begin position="46"/>
        <end position="77"/>
    </location>
</feature>
<dbReference type="GO" id="GO:0003729">
    <property type="term" value="F:mRNA binding"/>
    <property type="evidence" value="ECO:0007669"/>
    <property type="project" value="TreeGrafter"/>
</dbReference>